<keyword evidence="4" id="KW-1185">Reference proteome</keyword>
<keyword evidence="2" id="KW-0732">Signal</keyword>
<sequence>MLVAAGVVFALGATAVAVQAASDGGKRDRASVNSPTAEDGEWGKGPSGAESVSPSKEPPGKSSDKDDKDKAGKGAKGSEGPESEGKAGEDKNGGAPGSGDGGKGGAGTGQDGVPVSVSTQPHQWPGGCPAPYLVDKSPTELSPPPGEQDAPAWASANGAVAARDQTVRVTVQGKGKEAVVLESLNVRVAGSGAPLAWNTFKTAYLGVGCGSGVPKHSFTTDLDSAAPRLKPEDENDTFPYKVSANDAEAFYVNASVNNRYVRWYLELTWSSGGRSGTIRIDDKGKPFATSGDKNRPVYAFSLNSKKWTRTNRDNDDVPDPPA</sequence>
<dbReference type="KEGG" id="sfk:KY5_4551"/>
<evidence type="ECO:0000256" key="2">
    <source>
        <dbReference type="SAM" id="SignalP"/>
    </source>
</evidence>
<feature type="compositionally biased region" description="Basic and acidic residues" evidence="1">
    <location>
        <begin position="58"/>
        <end position="72"/>
    </location>
</feature>
<feature type="compositionally biased region" description="Basic and acidic residues" evidence="1">
    <location>
        <begin position="83"/>
        <end position="92"/>
    </location>
</feature>
<accession>A0A291QCZ3</accession>
<protein>
    <submittedName>
        <fullName evidence="3">Uncharacterized protein</fullName>
    </submittedName>
</protein>
<name>A0A291QCZ3_9ACTN</name>
<dbReference type="EMBL" id="CP022685">
    <property type="protein sequence ID" value="ATL29569.1"/>
    <property type="molecule type" value="Genomic_DNA"/>
</dbReference>
<feature type="signal peptide" evidence="2">
    <location>
        <begin position="1"/>
        <end position="20"/>
    </location>
</feature>
<reference evidence="3 4" key="1">
    <citation type="submission" date="2017-08" db="EMBL/GenBank/DDBJ databases">
        <title>Complete Genome Sequence of Streptomyces formicae KY5, the formicamycin producer.</title>
        <authorList>
            <person name="Holmes N.A."/>
            <person name="Devine R."/>
            <person name="Qin Z."/>
            <person name="Seipke R.F."/>
            <person name="Wilkinson B."/>
            <person name="Hutchings M.I."/>
        </authorList>
    </citation>
    <scope>NUCLEOTIDE SEQUENCE [LARGE SCALE GENOMIC DNA]</scope>
    <source>
        <strain evidence="3 4">KY5</strain>
    </source>
</reference>
<feature type="region of interest" description="Disordered" evidence="1">
    <location>
        <begin position="18"/>
        <end position="158"/>
    </location>
</feature>
<feature type="chain" id="PRO_5012380755" evidence="2">
    <location>
        <begin position="21"/>
        <end position="322"/>
    </location>
</feature>
<organism evidence="3 4">
    <name type="scientific">Streptomyces formicae</name>
    <dbReference type="NCBI Taxonomy" id="1616117"/>
    <lineage>
        <taxon>Bacteria</taxon>
        <taxon>Bacillati</taxon>
        <taxon>Actinomycetota</taxon>
        <taxon>Actinomycetes</taxon>
        <taxon>Kitasatosporales</taxon>
        <taxon>Streptomycetaceae</taxon>
        <taxon>Streptomyces</taxon>
    </lineage>
</organism>
<evidence type="ECO:0000313" key="4">
    <source>
        <dbReference type="Proteomes" id="UP000221011"/>
    </source>
</evidence>
<evidence type="ECO:0000313" key="3">
    <source>
        <dbReference type="EMBL" id="ATL29569.1"/>
    </source>
</evidence>
<evidence type="ECO:0000256" key="1">
    <source>
        <dbReference type="SAM" id="MobiDB-lite"/>
    </source>
</evidence>
<dbReference type="AlphaFoldDB" id="A0A291QCZ3"/>
<feature type="compositionally biased region" description="Gly residues" evidence="1">
    <location>
        <begin position="94"/>
        <end position="110"/>
    </location>
</feature>
<gene>
    <name evidence="3" type="ORF">KY5_4551</name>
</gene>
<proteinExistence type="predicted"/>
<dbReference type="Proteomes" id="UP000221011">
    <property type="component" value="Chromosome"/>
</dbReference>